<feature type="transmembrane region" description="Helical" evidence="10">
    <location>
        <begin position="249"/>
        <end position="267"/>
    </location>
</feature>
<keyword evidence="6" id="KW-0201">Cytochrome c-type biogenesis</keyword>
<evidence type="ECO:0000256" key="9">
    <source>
        <dbReference type="ARBA" id="ARBA00037230"/>
    </source>
</evidence>
<keyword evidence="3" id="KW-1003">Cell membrane</keyword>
<evidence type="ECO:0000256" key="1">
    <source>
        <dbReference type="ARBA" id="ARBA00004429"/>
    </source>
</evidence>
<feature type="transmembrane region" description="Helical" evidence="10">
    <location>
        <begin position="443"/>
        <end position="461"/>
    </location>
</feature>
<gene>
    <name evidence="13" type="ORF">GCM10009682_23400</name>
</gene>
<evidence type="ECO:0000313" key="14">
    <source>
        <dbReference type="Proteomes" id="UP001500218"/>
    </source>
</evidence>
<comment type="similarity">
    <text evidence="2">Belongs to the CcmF/CycK/Ccl1/NrfE/CcsA family.</text>
</comment>
<feature type="transmembrane region" description="Helical" evidence="10">
    <location>
        <begin position="312"/>
        <end position="333"/>
    </location>
</feature>
<keyword evidence="14" id="KW-1185">Reference proteome</keyword>
<dbReference type="Proteomes" id="UP001500218">
    <property type="component" value="Unassembled WGS sequence"/>
</dbReference>
<reference evidence="13 14" key="1">
    <citation type="journal article" date="2019" name="Int. J. Syst. Evol. Microbiol.">
        <title>The Global Catalogue of Microorganisms (GCM) 10K type strain sequencing project: providing services to taxonomists for standard genome sequencing and annotation.</title>
        <authorList>
            <consortium name="The Broad Institute Genomics Platform"/>
            <consortium name="The Broad Institute Genome Sequencing Center for Infectious Disease"/>
            <person name="Wu L."/>
            <person name="Ma J."/>
        </authorList>
    </citation>
    <scope>NUCLEOTIDE SEQUENCE [LARGE SCALE GENOMIC DNA]</scope>
    <source>
        <strain evidence="13 14">JCM 13250</strain>
    </source>
</reference>
<feature type="transmembrane region" description="Helical" evidence="10">
    <location>
        <begin position="388"/>
        <end position="407"/>
    </location>
</feature>
<dbReference type="PANTHER" id="PTHR43653:SF1">
    <property type="entry name" value="CYTOCHROME C-TYPE BIOGENESIS PROTEIN CCMF"/>
    <property type="match status" value="1"/>
</dbReference>
<evidence type="ECO:0000259" key="12">
    <source>
        <dbReference type="Pfam" id="PF16327"/>
    </source>
</evidence>
<evidence type="ECO:0000313" key="13">
    <source>
        <dbReference type="EMBL" id="GAA1801068.1"/>
    </source>
</evidence>
<feature type="domain" description="Cytochrome c assembly protein" evidence="11">
    <location>
        <begin position="87"/>
        <end position="295"/>
    </location>
</feature>
<feature type="transmembrane region" description="Helical" evidence="10">
    <location>
        <begin position="274"/>
        <end position="292"/>
    </location>
</feature>
<dbReference type="InterPro" id="IPR003567">
    <property type="entry name" value="Cyt_c_biogenesis"/>
</dbReference>
<sequence length="637" mass="65719">MTGAVGNVALGVGLVAAVASALAWLRVALIGADARPARIATWTLLVAAAAGCGVLEWALLTHDFSVRYVAENGGRDVPTYFTVTSLWAALDGSLLLWLLILAGCAVLLGRQRVDADADELRPWALSVVGVVAVFFFALTYFAANPFATVVPTPADGPGPNPLLREHPAMGLHPPLLYAGYIALVVPFGYGLAALLTGRADRIRDAAVRRWTLGAWSLLTAGITLGAWWSYAVLGWGGYWAWDPVENASLLPWLTATALLHTLVAGRATPALRTWSVCLACVSFLLVLVGTFLTRSGAVASVHAFTASPLGPMLLGFVLLAVAVVVGLVAYRAGAPGGPTTSPLLSRESVLTGNAVLLVTVASIVLTGTLFPLLARAVRGEQLAVGPDYYARSAVPVGLVVLLLMGLARTLRPGRPADLSAVRLPALVGLATALVVGMTSRPGVLPLLAFGLGAFVLTGLFTRGPAAGGRDRRAGWLLAHAGLAIVAIGVAASAAYTVSSERQLRIGDTVRAGGVTARLDSVDGPGTPGTTGARVTLTLGGHASGTSHPRLRYYPARDLTVSVPAIRSRPTGDVYITVLAVGDDGTTTVRLAVNPLVGLIWLGGALIAAGGLLTIVRRSRAGRPEDVRPDRVGAGSTA</sequence>
<feature type="transmembrane region" description="Helical" evidence="10">
    <location>
        <begin position="177"/>
        <end position="197"/>
    </location>
</feature>
<evidence type="ECO:0000256" key="4">
    <source>
        <dbReference type="ARBA" id="ARBA00022519"/>
    </source>
</evidence>
<feature type="transmembrane region" description="Helical" evidence="10">
    <location>
        <begin position="6"/>
        <end position="27"/>
    </location>
</feature>
<dbReference type="PRINTS" id="PR01411">
    <property type="entry name" value="CCMFBIOGNSIS"/>
</dbReference>
<feature type="transmembrane region" description="Helical" evidence="10">
    <location>
        <begin position="473"/>
        <end position="495"/>
    </location>
</feature>
<keyword evidence="4" id="KW-0997">Cell inner membrane</keyword>
<evidence type="ECO:0000256" key="2">
    <source>
        <dbReference type="ARBA" id="ARBA00009186"/>
    </source>
</evidence>
<evidence type="ECO:0000256" key="5">
    <source>
        <dbReference type="ARBA" id="ARBA00022692"/>
    </source>
</evidence>
<dbReference type="InterPro" id="IPR032523">
    <property type="entry name" value="CcmF_C"/>
</dbReference>
<evidence type="ECO:0000256" key="3">
    <source>
        <dbReference type="ARBA" id="ARBA00022475"/>
    </source>
</evidence>
<evidence type="ECO:0000256" key="7">
    <source>
        <dbReference type="ARBA" id="ARBA00022989"/>
    </source>
</evidence>
<evidence type="ECO:0000256" key="8">
    <source>
        <dbReference type="ARBA" id="ARBA00023136"/>
    </source>
</evidence>
<keyword evidence="8 10" id="KW-0472">Membrane</keyword>
<feature type="transmembrane region" description="Helical" evidence="10">
    <location>
        <begin position="595"/>
        <end position="615"/>
    </location>
</feature>
<protein>
    <submittedName>
        <fullName evidence="13">Heme lyase CcmF/NrfE family subunit</fullName>
    </submittedName>
</protein>
<proteinExistence type="inferred from homology"/>
<feature type="transmembrane region" description="Helical" evidence="10">
    <location>
        <begin position="354"/>
        <end position="376"/>
    </location>
</feature>
<dbReference type="PRINTS" id="PR01410">
    <property type="entry name" value="CCBIOGENESIS"/>
</dbReference>
<dbReference type="PANTHER" id="PTHR43653">
    <property type="entry name" value="CYTOCHROME C ASSEMBLY PROTEIN-RELATED"/>
    <property type="match status" value="1"/>
</dbReference>
<feature type="transmembrane region" description="Helical" evidence="10">
    <location>
        <begin position="209"/>
        <end position="229"/>
    </location>
</feature>
<feature type="transmembrane region" description="Helical" evidence="10">
    <location>
        <begin position="39"/>
        <end position="60"/>
    </location>
</feature>
<keyword evidence="13" id="KW-0456">Lyase</keyword>
<feature type="transmembrane region" description="Helical" evidence="10">
    <location>
        <begin position="120"/>
        <end position="143"/>
    </location>
</feature>
<feature type="transmembrane region" description="Helical" evidence="10">
    <location>
        <begin position="419"/>
        <end position="437"/>
    </location>
</feature>
<dbReference type="EMBL" id="BAAALT010000059">
    <property type="protein sequence ID" value="GAA1801068.1"/>
    <property type="molecule type" value="Genomic_DNA"/>
</dbReference>
<name>A0ABN2LZ17_9ACTN</name>
<keyword evidence="5 10" id="KW-0812">Transmembrane</keyword>
<dbReference type="InterPro" id="IPR002541">
    <property type="entry name" value="Cyt_c_assembly"/>
</dbReference>
<comment type="function">
    <text evidence="9">Required for the biogenesis of c-type cytochromes. Possible subunit of a heme lyase.</text>
</comment>
<comment type="subcellular location">
    <subcellularLocation>
        <location evidence="1">Cell inner membrane</location>
        <topology evidence="1">Multi-pass membrane protein</topology>
    </subcellularLocation>
</comment>
<dbReference type="GO" id="GO:0016829">
    <property type="term" value="F:lyase activity"/>
    <property type="evidence" value="ECO:0007669"/>
    <property type="project" value="UniProtKB-KW"/>
</dbReference>
<dbReference type="Pfam" id="PF01578">
    <property type="entry name" value="Cytochrom_C_asm"/>
    <property type="match status" value="1"/>
</dbReference>
<organism evidence="13 14">
    <name type="scientific">Luedemannella flava</name>
    <dbReference type="NCBI Taxonomy" id="349316"/>
    <lineage>
        <taxon>Bacteria</taxon>
        <taxon>Bacillati</taxon>
        <taxon>Actinomycetota</taxon>
        <taxon>Actinomycetes</taxon>
        <taxon>Micromonosporales</taxon>
        <taxon>Micromonosporaceae</taxon>
        <taxon>Luedemannella</taxon>
    </lineage>
</organism>
<evidence type="ECO:0000259" key="11">
    <source>
        <dbReference type="Pfam" id="PF01578"/>
    </source>
</evidence>
<dbReference type="RefSeq" id="WP_344129374.1">
    <property type="nucleotide sequence ID" value="NZ_BAAALT010000059.1"/>
</dbReference>
<keyword evidence="7 10" id="KW-1133">Transmembrane helix</keyword>
<accession>A0ABN2LZ17</accession>
<dbReference type="InterPro" id="IPR003568">
    <property type="entry name" value="Cyt_c_biogenesis_CcmF"/>
</dbReference>
<feature type="transmembrane region" description="Helical" evidence="10">
    <location>
        <begin position="80"/>
        <end position="108"/>
    </location>
</feature>
<feature type="domain" description="Cytochrome c-type biogenesis protein CcmF C-terminal" evidence="12">
    <location>
        <begin position="314"/>
        <end position="616"/>
    </location>
</feature>
<evidence type="ECO:0000256" key="10">
    <source>
        <dbReference type="SAM" id="Phobius"/>
    </source>
</evidence>
<comment type="caution">
    <text evidence="13">The sequence shown here is derived from an EMBL/GenBank/DDBJ whole genome shotgun (WGS) entry which is preliminary data.</text>
</comment>
<evidence type="ECO:0000256" key="6">
    <source>
        <dbReference type="ARBA" id="ARBA00022748"/>
    </source>
</evidence>
<dbReference type="Pfam" id="PF16327">
    <property type="entry name" value="CcmF_C"/>
    <property type="match status" value="1"/>
</dbReference>